<evidence type="ECO:0000313" key="3">
    <source>
        <dbReference type="EMBL" id="CAB9514364.1"/>
    </source>
</evidence>
<evidence type="ECO:0000313" key="4">
    <source>
        <dbReference type="Proteomes" id="UP001153069"/>
    </source>
</evidence>
<feature type="compositionally biased region" description="Basic residues" evidence="1">
    <location>
        <begin position="269"/>
        <end position="279"/>
    </location>
</feature>
<feature type="compositionally biased region" description="Pro residues" evidence="1">
    <location>
        <begin position="618"/>
        <end position="632"/>
    </location>
</feature>
<feature type="region of interest" description="Disordered" evidence="1">
    <location>
        <begin position="782"/>
        <end position="906"/>
    </location>
</feature>
<dbReference type="AlphaFoldDB" id="A0A9N8E811"/>
<feature type="domain" description="PDZ" evidence="2">
    <location>
        <begin position="112"/>
        <end position="201"/>
    </location>
</feature>
<reference evidence="3" key="1">
    <citation type="submission" date="2020-06" db="EMBL/GenBank/DDBJ databases">
        <authorList>
            <consortium name="Plant Systems Biology data submission"/>
        </authorList>
    </citation>
    <scope>NUCLEOTIDE SEQUENCE</scope>
    <source>
        <strain evidence="3">D6</strain>
    </source>
</reference>
<feature type="region of interest" description="Disordered" evidence="1">
    <location>
        <begin position="574"/>
        <end position="676"/>
    </location>
</feature>
<name>A0A9N8E811_9STRA</name>
<sequence length="906" mass="99627">MDVGYGSGGTAVQSPSMQKWYEQQHHSGTEEIRSVTPAMNNTRGSFRNSPAASAGGGPSGSYGNNGSSTPTGAYDNGAPNRYLGAYNSPDGGGGNGSVGPTPGDAAPHQPSSTGLIRLSLRKPMGIVFEPMYDPNNASLQRGVRICDLPRTGAAALSRKLEVGDELLSINDKTMSRLSFDEIMDFIIEADPEEVNLLFRRPRKETLQARQGIKKPSNSQPAVKWVDDDVRNKKKDKKKDRKTEKKPSRRSKKEEDDTITSHDEDYRSGRSSRKKGKSRKHPYESESFLDLLIDTICANPDHACRERRRGGDDDYYSDEDEDGTFASQDDSTYVTYESEDHVKRRGKSSKKREDSSVDEETEEDTVEEKWKRRHKKEKERGGSNKSPMKDKQRSKSPEKPKVDDKYEDDGTLETVDSQDRAKAVLAEQPPLGLTPEPEPVAVDMMPPPPSDDDANPAPIKELEYDDRIDHGADVSVMESLGGPSLLIEKQRMAAAAKAPPAGIASGPTVPTEFIEKFGKDYPVTFGLTHEQTIQADPLKFYTSVVKGLLEEHEPEKVRLLDKLLAKYKGREDHLVQKLSVRYSKNSEPEPTPSIPEEEEPDEQPVFVEPDPPTPRERSPSPPVQPPPPSPPTMQPAEAPFTPDEWPDKETKEAEEGDSQEEQTASADSEYSGDSIDGTSPAVIAQVSELLNYVYGKTSVPGQIDRVSTIMRAYEGREAVLLELLETKALIKANKEKENADNLPSFLRNTQAMQFKNPEEVNSDMPPVTPMATQQHVGSGGTLINDDISSMSGVSSPAEGQQQPHGQILNPPMSHEEEVEVSQASHHELSHSLDHEVEPPQLHKSKNRVGGATPDKKKKKGIFGGLFGGKKNKKNKDAVGALPANDSLRSGSRSRASRKLRANSESSI</sequence>
<feature type="region of interest" description="Disordered" evidence="1">
    <location>
        <begin position="207"/>
        <end position="282"/>
    </location>
</feature>
<dbReference type="Pfam" id="PF00595">
    <property type="entry name" value="PDZ"/>
    <property type="match status" value="1"/>
</dbReference>
<keyword evidence="4" id="KW-1185">Reference proteome</keyword>
<dbReference type="OrthoDB" id="42382at2759"/>
<feature type="compositionally biased region" description="Basic and acidic residues" evidence="1">
    <location>
        <begin position="823"/>
        <end position="836"/>
    </location>
</feature>
<evidence type="ECO:0000256" key="1">
    <source>
        <dbReference type="SAM" id="MobiDB-lite"/>
    </source>
</evidence>
<feature type="region of interest" description="Disordered" evidence="1">
    <location>
        <begin position="1"/>
        <end position="112"/>
    </location>
</feature>
<dbReference type="Proteomes" id="UP001153069">
    <property type="component" value="Unassembled WGS sequence"/>
</dbReference>
<dbReference type="InterPro" id="IPR001478">
    <property type="entry name" value="PDZ"/>
</dbReference>
<feature type="compositionally biased region" description="Acidic residues" evidence="1">
    <location>
        <begin position="355"/>
        <end position="365"/>
    </location>
</feature>
<feature type="compositionally biased region" description="Basic and acidic residues" evidence="1">
    <location>
        <begin position="240"/>
        <end position="267"/>
    </location>
</feature>
<protein>
    <recommendedName>
        <fullName evidence="2">PDZ domain-containing protein</fullName>
    </recommendedName>
</protein>
<dbReference type="EMBL" id="CAICTM010000648">
    <property type="protein sequence ID" value="CAB9514364.1"/>
    <property type="molecule type" value="Genomic_DNA"/>
</dbReference>
<evidence type="ECO:0000259" key="2">
    <source>
        <dbReference type="PROSITE" id="PS50106"/>
    </source>
</evidence>
<feature type="compositionally biased region" description="Acidic residues" evidence="1">
    <location>
        <begin position="312"/>
        <end position="322"/>
    </location>
</feature>
<gene>
    <name evidence="3" type="ORF">SEMRO_649_G181220.1</name>
</gene>
<feature type="compositionally biased region" description="Low complexity" evidence="1">
    <location>
        <begin position="61"/>
        <end position="72"/>
    </location>
</feature>
<dbReference type="SUPFAM" id="SSF50156">
    <property type="entry name" value="PDZ domain-like"/>
    <property type="match status" value="1"/>
</dbReference>
<dbReference type="SMART" id="SM00228">
    <property type="entry name" value="PDZ"/>
    <property type="match status" value="1"/>
</dbReference>
<feature type="region of interest" description="Disordered" evidence="1">
    <location>
        <begin position="300"/>
        <end position="457"/>
    </location>
</feature>
<dbReference type="CDD" id="cd00136">
    <property type="entry name" value="PDZ_canonical"/>
    <property type="match status" value="1"/>
</dbReference>
<dbReference type="Gene3D" id="2.30.42.10">
    <property type="match status" value="1"/>
</dbReference>
<feature type="compositionally biased region" description="Polar residues" evidence="1">
    <location>
        <begin position="785"/>
        <end position="803"/>
    </location>
</feature>
<feature type="compositionally biased region" description="Basic and acidic residues" evidence="1">
    <location>
        <begin position="377"/>
        <end position="403"/>
    </location>
</feature>
<organism evidence="3 4">
    <name type="scientific">Seminavis robusta</name>
    <dbReference type="NCBI Taxonomy" id="568900"/>
    <lineage>
        <taxon>Eukaryota</taxon>
        <taxon>Sar</taxon>
        <taxon>Stramenopiles</taxon>
        <taxon>Ochrophyta</taxon>
        <taxon>Bacillariophyta</taxon>
        <taxon>Bacillariophyceae</taxon>
        <taxon>Bacillariophycidae</taxon>
        <taxon>Naviculales</taxon>
        <taxon>Naviculaceae</taxon>
        <taxon>Seminavis</taxon>
    </lineage>
</organism>
<feature type="compositionally biased region" description="Basic and acidic residues" evidence="1">
    <location>
        <begin position="22"/>
        <end position="33"/>
    </location>
</feature>
<dbReference type="InterPro" id="IPR036034">
    <property type="entry name" value="PDZ_sf"/>
</dbReference>
<comment type="caution">
    <text evidence="3">The sequence shown here is derived from an EMBL/GenBank/DDBJ whole genome shotgun (WGS) entry which is preliminary data.</text>
</comment>
<dbReference type="PROSITE" id="PS50106">
    <property type="entry name" value="PDZ"/>
    <property type="match status" value="1"/>
</dbReference>
<proteinExistence type="predicted"/>
<feature type="compositionally biased region" description="Polar residues" evidence="1">
    <location>
        <begin position="324"/>
        <end position="334"/>
    </location>
</feature>
<accession>A0A9N8E811</accession>
<feature type="compositionally biased region" description="Polar residues" evidence="1">
    <location>
        <begin position="37"/>
        <end position="47"/>
    </location>
</feature>